<dbReference type="Ensembl" id="ENSDCDT00010014182.1">
    <property type="protein sequence ID" value="ENSDCDP00010013451.1"/>
    <property type="gene ID" value="ENSDCDG00010006149.1"/>
</dbReference>
<dbReference type="Pfam" id="PF05186">
    <property type="entry name" value="Dpy-30"/>
    <property type="match status" value="1"/>
</dbReference>
<dbReference type="InterPro" id="IPR047499">
    <property type="entry name" value="DD_AK7"/>
</dbReference>
<dbReference type="InterPro" id="IPR007858">
    <property type="entry name" value="Dpy-30_motif"/>
</dbReference>
<organism evidence="1 2">
    <name type="scientific">Denticeps clupeoides</name>
    <name type="common">denticle herring</name>
    <dbReference type="NCBI Taxonomy" id="299321"/>
    <lineage>
        <taxon>Eukaryota</taxon>
        <taxon>Metazoa</taxon>
        <taxon>Chordata</taxon>
        <taxon>Craniata</taxon>
        <taxon>Vertebrata</taxon>
        <taxon>Euteleostomi</taxon>
        <taxon>Actinopterygii</taxon>
        <taxon>Neopterygii</taxon>
        <taxon>Teleostei</taxon>
        <taxon>Clupei</taxon>
        <taxon>Clupeiformes</taxon>
        <taxon>Denticipitoidei</taxon>
        <taxon>Denticipitidae</taxon>
        <taxon>Denticeps</taxon>
    </lineage>
</organism>
<protein>
    <submittedName>
        <fullName evidence="1">Uncharacterized protein</fullName>
    </submittedName>
</protein>
<evidence type="ECO:0000313" key="1">
    <source>
        <dbReference type="Ensembl" id="ENSDCDP00010013451.1"/>
    </source>
</evidence>
<reference evidence="1" key="2">
    <citation type="submission" date="2025-08" db="UniProtKB">
        <authorList>
            <consortium name="Ensembl"/>
        </authorList>
    </citation>
    <scope>IDENTIFICATION</scope>
</reference>
<reference evidence="1" key="3">
    <citation type="submission" date="2025-09" db="UniProtKB">
        <authorList>
            <consortium name="Ensembl"/>
        </authorList>
    </citation>
    <scope>IDENTIFICATION</scope>
</reference>
<dbReference type="Gene3D" id="1.20.890.10">
    <property type="entry name" value="cAMP-dependent protein kinase regulatory subunit, dimerization-anchoring domain"/>
    <property type="match status" value="1"/>
</dbReference>
<name>A0AAY4B148_9TELE</name>
<dbReference type="Proteomes" id="UP000694580">
    <property type="component" value="Chromosome 14"/>
</dbReference>
<sequence>MTYGTLSINSVCCQNLDEEPQTEEGQTENNPVQQRIFQYVTGEKGRNRHRAEVKRQERELLEARSLPLRNYLMKYVMPTLSQGMSECCKENRCDCCGIGMLTIKNKL</sequence>
<proteinExistence type="predicted"/>
<dbReference type="CDD" id="cd22967">
    <property type="entry name" value="DD_AK7"/>
    <property type="match status" value="1"/>
</dbReference>
<evidence type="ECO:0000313" key="2">
    <source>
        <dbReference type="Proteomes" id="UP000694580"/>
    </source>
</evidence>
<accession>A0AAY4B148</accession>
<reference evidence="1 2" key="1">
    <citation type="submission" date="2020-06" db="EMBL/GenBank/DDBJ databases">
        <authorList>
            <consortium name="Wellcome Sanger Institute Data Sharing"/>
        </authorList>
    </citation>
    <scope>NUCLEOTIDE SEQUENCE [LARGE SCALE GENOMIC DNA]</scope>
</reference>
<keyword evidence="2" id="KW-1185">Reference proteome</keyword>
<dbReference type="AlphaFoldDB" id="A0AAY4B148"/>